<keyword evidence="3" id="KW-1003">Cell membrane</keyword>
<dbReference type="InterPro" id="IPR004835">
    <property type="entry name" value="Chitin_synth"/>
</dbReference>
<evidence type="ECO:0000256" key="6">
    <source>
        <dbReference type="ARBA" id="ARBA00022692"/>
    </source>
</evidence>
<dbReference type="Proteomes" id="UP000673691">
    <property type="component" value="Unassembled WGS sequence"/>
</dbReference>
<evidence type="ECO:0000256" key="2">
    <source>
        <dbReference type="ARBA" id="ARBA00012543"/>
    </source>
</evidence>
<feature type="transmembrane region" description="Helical" evidence="9">
    <location>
        <begin position="40"/>
        <end position="59"/>
    </location>
</feature>
<evidence type="ECO:0000313" key="11">
    <source>
        <dbReference type="Proteomes" id="UP000673691"/>
    </source>
</evidence>
<protein>
    <recommendedName>
        <fullName evidence="2">chitin synthase</fullName>
        <ecNumber evidence="2">2.4.1.16</ecNumber>
    </recommendedName>
</protein>
<organism evidence="10 11">
    <name type="scientific">Olpidium bornovanus</name>
    <dbReference type="NCBI Taxonomy" id="278681"/>
    <lineage>
        <taxon>Eukaryota</taxon>
        <taxon>Fungi</taxon>
        <taxon>Fungi incertae sedis</taxon>
        <taxon>Olpidiomycota</taxon>
        <taxon>Olpidiomycotina</taxon>
        <taxon>Olpidiomycetes</taxon>
        <taxon>Olpidiales</taxon>
        <taxon>Olpidiaceae</taxon>
        <taxon>Olpidium</taxon>
    </lineage>
</organism>
<dbReference type="EC" id="2.4.1.16" evidence="2"/>
<feature type="transmembrane region" description="Helical" evidence="9">
    <location>
        <begin position="71"/>
        <end position="88"/>
    </location>
</feature>
<keyword evidence="4" id="KW-0328">Glycosyltransferase</keyword>
<keyword evidence="8" id="KW-0961">Cell wall biogenesis/degradation</keyword>
<sequence length="233" mass="26325">MMVLMYTATDAVVDQIVTVSKKPNVTFIRELHDNAGCRDLVIGLLSTYVMYAVASLLYFEPWHMITSIFRYLLILPATINVLMVYAFCNTHDVSGTKGDNAGKVDLLPAVVKTNDDGLQTADVELVTENAYINEAYHRTVRALAFRSREKHDERDVATKETDAYQVIRIRFALTWIFTNAAVAVALTMPAANGEPFGSGKTFNYLTFIFWFFTFLSTIRFTGSVIFLILRRFS</sequence>
<comment type="subcellular location">
    <subcellularLocation>
        <location evidence="1">Cell membrane</location>
        <topology evidence="1">Multi-pass membrane protein</topology>
    </subcellularLocation>
</comment>
<dbReference type="GO" id="GO:0030428">
    <property type="term" value="C:cell septum"/>
    <property type="evidence" value="ECO:0007669"/>
    <property type="project" value="TreeGrafter"/>
</dbReference>
<accession>A0A8H7ZM72</accession>
<gene>
    <name evidence="10" type="ORF">BJ554DRAFT_4751</name>
</gene>
<evidence type="ECO:0000313" key="10">
    <source>
        <dbReference type="EMBL" id="KAG5455730.1"/>
    </source>
</evidence>
<keyword evidence="11" id="KW-1185">Reference proteome</keyword>
<evidence type="ECO:0000256" key="8">
    <source>
        <dbReference type="ARBA" id="ARBA00023316"/>
    </source>
</evidence>
<feature type="transmembrane region" description="Helical" evidence="9">
    <location>
        <begin position="169"/>
        <end position="188"/>
    </location>
</feature>
<dbReference type="OrthoDB" id="26569at2759"/>
<feature type="transmembrane region" description="Helical" evidence="9">
    <location>
        <begin position="208"/>
        <end position="229"/>
    </location>
</feature>
<keyword evidence="5" id="KW-0808">Transferase</keyword>
<evidence type="ECO:0000256" key="9">
    <source>
        <dbReference type="SAM" id="Phobius"/>
    </source>
</evidence>
<dbReference type="PANTHER" id="PTHR22914">
    <property type="entry name" value="CHITIN SYNTHASE"/>
    <property type="match status" value="1"/>
</dbReference>
<dbReference type="PANTHER" id="PTHR22914:SF9">
    <property type="entry name" value="CHITIN SYNTHASE 1"/>
    <property type="match status" value="1"/>
</dbReference>
<dbReference type="GO" id="GO:0071555">
    <property type="term" value="P:cell wall organization"/>
    <property type="evidence" value="ECO:0007669"/>
    <property type="project" value="UniProtKB-KW"/>
</dbReference>
<evidence type="ECO:0000256" key="5">
    <source>
        <dbReference type="ARBA" id="ARBA00022679"/>
    </source>
</evidence>
<dbReference type="AlphaFoldDB" id="A0A8H7ZM72"/>
<dbReference type="GO" id="GO:0004100">
    <property type="term" value="F:chitin synthase activity"/>
    <property type="evidence" value="ECO:0007669"/>
    <property type="project" value="UniProtKB-EC"/>
</dbReference>
<keyword evidence="9" id="KW-1133">Transmembrane helix</keyword>
<evidence type="ECO:0000256" key="1">
    <source>
        <dbReference type="ARBA" id="ARBA00004651"/>
    </source>
</evidence>
<evidence type="ECO:0000256" key="3">
    <source>
        <dbReference type="ARBA" id="ARBA00022475"/>
    </source>
</evidence>
<keyword evidence="7 9" id="KW-0472">Membrane</keyword>
<evidence type="ECO:0000256" key="4">
    <source>
        <dbReference type="ARBA" id="ARBA00022676"/>
    </source>
</evidence>
<proteinExistence type="predicted"/>
<dbReference type="GO" id="GO:0006031">
    <property type="term" value="P:chitin biosynthetic process"/>
    <property type="evidence" value="ECO:0007669"/>
    <property type="project" value="TreeGrafter"/>
</dbReference>
<dbReference type="EMBL" id="JAEFCI010012878">
    <property type="protein sequence ID" value="KAG5455730.1"/>
    <property type="molecule type" value="Genomic_DNA"/>
</dbReference>
<comment type="caution">
    <text evidence="10">The sequence shown here is derived from an EMBL/GenBank/DDBJ whole genome shotgun (WGS) entry which is preliminary data.</text>
</comment>
<evidence type="ECO:0000256" key="7">
    <source>
        <dbReference type="ARBA" id="ARBA00023136"/>
    </source>
</evidence>
<reference evidence="10 11" key="1">
    <citation type="journal article" name="Sci. Rep.">
        <title>Genome-scale phylogenetic analyses confirm Olpidium as the closest living zoosporic fungus to the non-flagellated, terrestrial fungi.</title>
        <authorList>
            <person name="Chang Y."/>
            <person name="Rochon D."/>
            <person name="Sekimoto S."/>
            <person name="Wang Y."/>
            <person name="Chovatia M."/>
            <person name="Sandor L."/>
            <person name="Salamov A."/>
            <person name="Grigoriev I.V."/>
            <person name="Stajich J.E."/>
            <person name="Spatafora J.W."/>
        </authorList>
    </citation>
    <scope>NUCLEOTIDE SEQUENCE [LARGE SCALE GENOMIC DNA]</scope>
    <source>
        <strain evidence="10">S191</strain>
    </source>
</reference>
<keyword evidence="6 9" id="KW-0812">Transmembrane</keyword>
<name>A0A8H7ZM72_9FUNG</name>
<dbReference type="GO" id="GO:0005886">
    <property type="term" value="C:plasma membrane"/>
    <property type="evidence" value="ECO:0007669"/>
    <property type="project" value="UniProtKB-SubCell"/>
</dbReference>